<evidence type="ECO:0000259" key="8">
    <source>
        <dbReference type="PROSITE" id="PS51837"/>
    </source>
</evidence>
<evidence type="ECO:0000256" key="7">
    <source>
        <dbReference type="ARBA" id="ARBA00023136"/>
    </source>
</evidence>
<dbReference type="InterPro" id="IPR006629">
    <property type="entry name" value="LITAF"/>
</dbReference>
<dbReference type="Ensembl" id="ENSENLT00000010285.1">
    <property type="protein sequence ID" value="ENSENLP00000009829.1"/>
    <property type="gene ID" value="ENSENLG00000004745.1"/>
</dbReference>
<dbReference type="GO" id="GO:0008270">
    <property type="term" value="F:zinc ion binding"/>
    <property type="evidence" value="ECO:0007669"/>
    <property type="project" value="TreeGrafter"/>
</dbReference>
<dbReference type="PROSITE" id="PS51837">
    <property type="entry name" value="LITAF"/>
    <property type="match status" value="1"/>
</dbReference>
<evidence type="ECO:0000256" key="6">
    <source>
        <dbReference type="ARBA" id="ARBA00022833"/>
    </source>
</evidence>
<evidence type="ECO:0000313" key="10">
    <source>
        <dbReference type="Proteomes" id="UP000472264"/>
    </source>
</evidence>
<reference evidence="9" key="1">
    <citation type="submission" date="2021-04" db="EMBL/GenBank/DDBJ databases">
        <authorList>
            <consortium name="Wellcome Sanger Institute Data Sharing"/>
        </authorList>
    </citation>
    <scope>NUCLEOTIDE SEQUENCE [LARGE SCALE GENOMIC DNA]</scope>
</reference>
<dbReference type="InParanoid" id="A0A665TIY9"/>
<comment type="subcellular location">
    <subcellularLocation>
        <location evidence="1">Endosome membrane</location>
        <topology evidence="1">Peripheral membrane protein</topology>
        <orientation evidence="1">Cytoplasmic side</orientation>
    </subcellularLocation>
    <subcellularLocation>
        <location evidence="2">Late endosome membrane</location>
    </subcellularLocation>
    <subcellularLocation>
        <location evidence="3">Lysosome membrane</location>
        <topology evidence="3">Peripheral membrane protein</topology>
        <orientation evidence="3">Cytoplasmic side</orientation>
    </subcellularLocation>
</comment>
<dbReference type="PANTHER" id="PTHR23292">
    <property type="entry name" value="LIPOPOLYSACCHARIDE-INDUCED TUMOR NECROSIS FACTOR-ALPHA FACTOR"/>
    <property type="match status" value="1"/>
</dbReference>
<dbReference type="GO" id="GO:0005634">
    <property type="term" value="C:nucleus"/>
    <property type="evidence" value="ECO:0007669"/>
    <property type="project" value="TreeGrafter"/>
</dbReference>
<dbReference type="AlphaFoldDB" id="A0A665TIY9"/>
<dbReference type="GO" id="GO:0098574">
    <property type="term" value="C:cytoplasmic side of lysosomal membrane"/>
    <property type="evidence" value="ECO:0007669"/>
    <property type="project" value="TreeGrafter"/>
</dbReference>
<dbReference type="GO" id="GO:0098560">
    <property type="term" value="C:cytoplasmic side of late endosome membrane"/>
    <property type="evidence" value="ECO:0007669"/>
    <property type="project" value="TreeGrafter"/>
</dbReference>
<proteinExistence type="inferred from homology"/>
<evidence type="ECO:0000256" key="5">
    <source>
        <dbReference type="ARBA" id="ARBA00022723"/>
    </source>
</evidence>
<dbReference type="Proteomes" id="UP000472264">
    <property type="component" value="Chromosome 19"/>
</dbReference>
<dbReference type="SMART" id="SM00714">
    <property type="entry name" value="LITAF"/>
    <property type="match status" value="1"/>
</dbReference>
<evidence type="ECO:0000256" key="3">
    <source>
        <dbReference type="ARBA" id="ARBA00004630"/>
    </source>
</evidence>
<keyword evidence="5" id="KW-0479">Metal-binding</keyword>
<dbReference type="InterPro" id="IPR037519">
    <property type="entry name" value="LITAF_fam"/>
</dbReference>
<sequence length="81" mass="8951">MLCLSRGQVDRLVGKSAVVQCPSCEEVVQTVTCRTVGETTWILCCLCVSGCCLIPFFSDKMKDVQHHCPRCQALISTHHPL</sequence>
<comment type="similarity">
    <text evidence="4">Belongs to the CDIP1/LITAF family.</text>
</comment>
<evidence type="ECO:0000256" key="1">
    <source>
        <dbReference type="ARBA" id="ARBA00004125"/>
    </source>
</evidence>
<accession>A0A665TIY9</accession>
<keyword evidence="7" id="KW-0472">Membrane</keyword>
<feature type="domain" description="LITAF" evidence="8">
    <location>
        <begin position="1"/>
        <end position="80"/>
    </location>
</feature>
<protein>
    <recommendedName>
        <fullName evidence="8">LITAF domain-containing protein</fullName>
    </recommendedName>
</protein>
<evidence type="ECO:0000256" key="4">
    <source>
        <dbReference type="ARBA" id="ARBA00005975"/>
    </source>
</evidence>
<name>A0A665TIY9_ECHNA</name>
<reference evidence="9" key="2">
    <citation type="submission" date="2025-08" db="UniProtKB">
        <authorList>
            <consortium name="Ensembl"/>
        </authorList>
    </citation>
    <scope>IDENTIFICATION</scope>
</reference>
<reference evidence="9" key="3">
    <citation type="submission" date="2025-09" db="UniProtKB">
        <authorList>
            <consortium name="Ensembl"/>
        </authorList>
    </citation>
    <scope>IDENTIFICATION</scope>
</reference>
<organism evidence="9 10">
    <name type="scientific">Echeneis naucrates</name>
    <name type="common">Live sharksucker</name>
    <dbReference type="NCBI Taxonomy" id="173247"/>
    <lineage>
        <taxon>Eukaryota</taxon>
        <taxon>Metazoa</taxon>
        <taxon>Chordata</taxon>
        <taxon>Craniata</taxon>
        <taxon>Vertebrata</taxon>
        <taxon>Euteleostomi</taxon>
        <taxon>Actinopterygii</taxon>
        <taxon>Neopterygii</taxon>
        <taxon>Teleostei</taxon>
        <taxon>Neoteleostei</taxon>
        <taxon>Acanthomorphata</taxon>
        <taxon>Carangaria</taxon>
        <taxon>Carangiformes</taxon>
        <taxon>Echeneidae</taxon>
        <taxon>Echeneis</taxon>
    </lineage>
</organism>
<evidence type="ECO:0000256" key="2">
    <source>
        <dbReference type="ARBA" id="ARBA00004414"/>
    </source>
</evidence>
<dbReference type="OMA" id="LTWIMCF"/>
<dbReference type="PANTHER" id="PTHR23292:SF35">
    <property type="entry name" value="LITAF DOMAIN-CONTAINING PROTEIN"/>
    <property type="match status" value="1"/>
</dbReference>
<keyword evidence="10" id="KW-1185">Reference proteome</keyword>
<evidence type="ECO:0000313" key="9">
    <source>
        <dbReference type="Ensembl" id="ENSENLP00000009829.1"/>
    </source>
</evidence>
<dbReference type="Pfam" id="PF10601">
    <property type="entry name" value="zf-LITAF-like"/>
    <property type="match status" value="1"/>
</dbReference>
<keyword evidence="6" id="KW-0862">Zinc</keyword>